<protein>
    <recommendedName>
        <fullName evidence="6 7">Glutaminase</fullName>
        <ecNumber evidence="3 7">3.5.1.2</ecNumber>
    </recommendedName>
</protein>
<dbReference type="NCBIfam" id="NF002134">
    <property type="entry name" value="PRK00971.1-4"/>
    <property type="match status" value="1"/>
</dbReference>
<evidence type="ECO:0000256" key="5">
    <source>
        <dbReference type="ARBA" id="ARBA00049534"/>
    </source>
</evidence>
<feature type="binding site" evidence="7">
    <location>
        <position position="64"/>
    </location>
    <ligand>
        <name>substrate</name>
    </ligand>
</feature>
<feature type="binding site" evidence="7">
    <location>
        <position position="243"/>
    </location>
    <ligand>
        <name>substrate</name>
    </ligand>
</feature>
<dbReference type="HAMAP" id="MF_00313">
    <property type="entry name" value="Glutaminase"/>
    <property type="match status" value="1"/>
</dbReference>
<dbReference type="NCBIfam" id="TIGR03814">
    <property type="entry name" value="Gln_ase"/>
    <property type="match status" value="1"/>
</dbReference>
<gene>
    <name evidence="7" type="primary">glsA</name>
    <name evidence="9" type="ORF">DFJ65_0230</name>
</gene>
<evidence type="ECO:0000256" key="3">
    <source>
        <dbReference type="ARBA" id="ARBA00012918"/>
    </source>
</evidence>
<dbReference type="PROSITE" id="PS50801">
    <property type="entry name" value="STAS"/>
    <property type="match status" value="1"/>
</dbReference>
<dbReference type="OrthoDB" id="9788822at2"/>
<accession>A0A3D9UJ18</accession>
<dbReference type="InterPro" id="IPR012338">
    <property type="entry name" value="Beta-lactam/transpept-like"/>
</dbReference>
<comment type="subunit">
    <text evidence="2 7">Homotetramer.</text>
</comment>
<evidence type="ECO:0000313" key="10">
    <source>
        <dbReference type="Proteomes" id="UP000256253"/>
    </source>
</evidence>
<evidence type="ECO:0000256" key="4">
    <source>
        <dbReference type="ARBA" id="ARBA00022801"/>
    </source>
</evidence>
<dbReference type="EC" id="3.5.1.2" evidence="3 7"/>
<keyword evidence="4 7" id="KW-0378">Hydrolase</keyword>
<dbReference type="Pfam" id="PF01740">
    <property type="entry name" value="STAS"/>
    <property type="match status" value="1"/>
</dbReference>
<dbReference type="SUPFAM" id="SSF52091">
    <property type="entry name" value="SpoIIaa-like"/>
    <property type="match status" value="1"/>
</dbReference>
<dbReference type="GO" id="GO:0006543">
    <property type="term" value="P:L-glutamine catabolic process"/>
    <property type="evidence" value="ECO:0007669"/>
    <property type="project" value="TreeGrafter"/>
</dbReference>
<dbReference type="Pfam" id="PF04960">
    <property type="entry name" value="Glutaminase"/>
    <property type="match status" value="1"/>
</dbReference>
<evidence type="ECO:0000256" key="6">
    <source>
        <dbReference type="ARBA" id="ARBA00070405"/>
    </source>
</evidence>
<feature type="binding site" evidence="7">
    <location>
        <position position="114"/>
    </location>
    <ligand>
        <name>substrate</name>
    </ligand>
</feature>
<evidence type="ECO:0000256" key="2">
    <source>
        <dbReference type="ARBA" id="ARBA00011881"/>
    </source>
</evidence>
<dbReference type="Gene3D" id="3.40.710.10">
    <property type="entry name" value="DD-peptidase/beta-lactamase superfamily"/>
    <property type="match status" value="1"/>
</dbReference>
<dbReference type="InterPro" id="IPR036513">
    <property type="entry name" value="STAS_dom_sf"/>
</dbReference>
<proteinExistence type="inferred from homology"/>
<dbReference type="RefSeq" id="WP_115921426.1">
    <property type="nucleotide sequence ID" value="NZ_QTUA01000001.1"/>
</dbReference>
<dbReference type="EMBL" id="QTUA01000001">
    <property type="protein sequence ID" value="REF29296.1"/>
    <property type="molecule type" value="Genomic_DNA"/>
</dbReference>
<dbReference type="GO" id="GO:0004359">
    <property type="term" value="F:glutaminase activity"/>
    <property type="evidence" value="ECO:0007669"/>
    <property type="project" value="UniProtKB-UniRule"/>
</dbReference>
<dbReference type="GO" id="GO:0006537">
    <property type="term" value="P:glutamate biosynthetic process"/>
    <property type="evidence" value="ECO:0007669"/>
    <property type="project" value="TreeGrafter"/>
</dbReference>
<feature type="domain" description="STAS" evidence="8">
    <location>
        <begin position="333"/>
        <end position="422"/>
    </location>
</feature>
<feature type="binding site" evidence="7">
    <location>
        <position position="191"/>
    </location>
    <ligand>
        <name>substrate</name>
    </ligand>
</feature>
<reference evidence="9 10" key="1">
    <citation type="submission" date="2018-08" db="EMBL/GenBank/DDBJ databases">
        <title>Sequencing the genomes of 1000 actinobacteria strains.</title>
        <authorList>
            <person name="Klenk H.-P."/>
        </authorList>
    </citation>
    <scope>NUCLEOTIDE SEQUENCE [LARGE SCALE GENOMIC DNA]</scope>
    <source>
        <strain evidence="9 10">DSM 22967</strain>
    </source>
</reference>
<dbReference type="Gene3D" id="3.30.750.24">
    <property type="entry name" value="STAS domain"/>
    <property type="match status" value="1"/>
</dbReference>
<organism evidence="9 10">
    <name type="scientific">Calidifontibacter indicus</name>
    <dbReference type="NCBI Taxonomy" id="419650"/>
    <lineage>
        <taxon>Bacteria</taxon>
        <taxon>Bacillati</taxon>
        <taxon>Actinomycetota</taxon>
        <taxon>Actinomycetes</taxon>
        <taxon>Micrococcales</taxon>
        <taxon>Dermacoccaceae</taxon>
        <taxon>Calidifontibacter</taxon>
    </lineage>
</organism>
<dbReference type="PANTHER" id="PTHR12544:SF29">
    <property type="entry name" value="GLUTAMINASE"/>
    <property type="match status" value="1"/>
</dbReference>
<name>A0A3D9UJ18_9MICO</name>
<dbReference type="SUPFAM" id="SSF56601">
    <property type="entry name" value="beta-lactamase/transpeptidase-like"/>
    <property type="match status" value="1"/>
</dbReference>
<dbReference type="Proteomes" id="UP000256253">
    <property type="component" value="Unassembled WGS sequence"/>
</dbReference>
<sequence length="422" mass="45637">MRSIVPDYLAELMQECSDVTGGAPADYIPELARVDRALFGIALTTADGRTYTSGDADTLFTIQSISKAFVYAMAIRDRGLPEVLERIDVEPSGEAFNELSLERNSKRPLNPMINAGALTAHSLVGAPNDPPERWVELILEGLSEFAGRELDVDQRVFASEMQHAHRNLAIAHMLRSYDMLTADPEAVVGGYTRQCAVRVTTRDLSVMAATLANGGTNPITGRQVVTPEVVQQTLSVMLTCGMYDSAGDWITTVGIPAKSGVGGGILGALPGQFGVATFSPPLDEHGNSVRGVAAFERLSHEMGMHLMTVPPLTRSVIRRHRRIALRSGTPAYLYELQGPLRFSSVEQAIRLVEESPPQEHTVVVDLQNMTSIDATARRMLLELLRRIGLDGHEVWLIDGETVVAGAAPSGVRLADDVMQVAG</sequence>
<evidence type="ECO:0000313" key="9">
    <source>
        <dbReference type="EMBL" id="REF29296.1"/>
    </source>
</evidence>
<comment type="caution">
    <text evidence="9">The sequence shown here is derived from an EMBL/GenBank/DDBJ whole genome shotgun (WGS) entry which is preliminary data.</text>
</comment>
<evidence type="ECO:0000256" key="1">
    <source>
        <dbReference type="ARBA" id="ARBA00011076"/>
    </source>
</evidence>
<dbReference type="FunFam" id="3.40.710.10:FF:000005">
    <property type="entry name" value="Glutaminase"/>
    <property type="match status" value="1"/>
</dbReference>
<comment type="similarity">
    <text evidence="1 7">Belongs to the glutaminase family.</text>
</comment>
<comment type="catalytic activity">
    <reaction evidence="5 7">
        <text>L-glutamine + H2O = L-glutamate + NH4(+)</text>
        <dbReference type="Rhea" id="RHEA:15889"/>
        <dbReference type="ChEBI" id="CHEBI:15377"/>
        <dbReference type="ChEBI" id="CHEBI:28938"/>
        <dbReference type="ChEBI" id="CHEBI:29985"/>
        <dbReference type="ChEBI" id="CHEBI:58359"/>
        <dbReference type="EC" id="3.5.1.2"/>
    </reaction>
</comment>
<evidence type="ECO:0000256" key="7">
    <source>
        <dbReference type="HAMAP-Rule" id="MF_00313"/>
    </source>
</evidence>
<feature type="binding site" evidence="7">
    <location>
        <position position="261"/>
    </location>
    <ligand>
        <name>substrate</name>
    </ligand>
</feature>
<keyword evidence="7" id="KW-0007">Acetylation</keyword>
<evidence type="ECO:0000259" key="8">
    <source>
        <dbReference type="PROSITE" id="PS50801"/>
    </source>
</evidence>
<feature type="binding site" evidence="7">
    <location>
        <position position="167"/>
    </location>
    <ligand>
        <name>substrate</name>
    </ligand>
</feature>
<dbReference type="InterPro" id="IPR002645">
    <property type="entry name" value="STAS_dom"/>
</dbReference>
<dbReference type="PANTHER" id="PTHR12544">
    <property type="entry name" value="GLUTAMINASE"/>
    <property type="match status" value="1"/>
</dbReference>
<keyword evidence="10" id="KW-1185">Reference proteome</keyword>
<feature type="binding site" evidence="7">
    <location>
        <position position="160"/>
    </location>
    <ligand>
        <name>substrate</name>
    </ligand>
</feature>
<dbReference type="InterPro" id="IPR015868">
    <property type="entry name" value="Glutaminase"/>
</dbReference>
<dbReference type="AlphaFoldDB" id="A0A3D9UJ18"/>